<proteinExistence type="inferred from homology"/>
<accession>A0A9Q2NKS9</accession>
<evidence type="ECO:0000313" key="4">
    <source>
        <dbReference type="EMBL" id="MBM2353308.1"/>
    </source>
</evidence>
<organism evidence="4 5">
    <name type="scientific">Pseudosulfitobacter pseudonitzschiae</name>
    <dbReference type="NCBI Taxonomy" id="1402135"/>
    <lineage>
        <taxon>Bacteria</taxon>
        <taxon>Pseudomonadati</taxon>
        <taxon>Pseudomonadota</taxon>
        <taxon>Alphaproteobacteria</taxon>
        <taxon>Rhodobacterales</taxon>
        <taxon>Roseobacteraceae</taxon>
        <taxon>Pseudosulfitobacter</taxon>
    </lineage>
</organism>
<dbReference type="Pfam" id="PF13462">
    <property type="entry name" value="Thioredoxin_4"/>
    <property type="match status" value="1"/>
</dbReference>
<dbReference type="PROSITE" id="PS51352">
    <property type="entry name" value="THIOREDOXIN_2"/>
    <property type="match status" value="1"/>
</dbReference>
<dbReference type="PANTHER" id="PTHR13887:SF56">
    <property type="entry name" value="THIOREDOXIN-LIKE REDUCTASE RV2466C"/>
    <property type="match status" value="1"/>
</dbReference>
<comment type="function">
    <text evidence="1">May be required for disulfide bond formation in some proteins.</text>
</comment>
<dbReference type="AlphaFoldDB" id="A0A9Q2NKS9"/>
<comment type="caution">
    <text evidence="4">The sequence shown here is derived from an EMBL/GenBank/DDBJ whole genome shotgun (WGS) entry which is preliminary data.</text>
</comment>
<dbReference type="EMBL" id="JAFBWN010000001">
    <property type="protein sequence ID" value="MBM2353308.1"/>
    <property type="molecule type" value="Genomic_DNA"/>
</dbReference>
<dbReference type="SUPFAM" id="SSF52833">
    <property type="entry name" value="Thioredoxin-like"/>
    <property type="match status" value="1"/>
</dbReference>
<evidence type="ECO:0000256" key="2">
    <source>
        <dbReference type="ARBA" id="ARBA00005791"/>
    </source>
</evidence>
<dbReference type="InterPro" id="IPR012336">
    <property type="entry name" value="Thioredoxin-like_fold"/>
</dbReference>
<evidence type="ECO:0000256" key="1">
    <source>
        <dbReference type="ARBA" id="ARBA00003565"/>
    </source>
</evidence>
<protein>
    <submittedName>
        <fullName evidence="4">DsbA family protein</fullName>
    </submittedName>
</protein>
<name>A0A9Q2NKS9_9RHOB</name>
<gene>
    <name evidence="4" type="ORF">JQX14_02075</name>
</gene>
<dbReference type="PANTHER" id="PTHR13887">
    <property type="entry name" value="GLUTATHIONE S-TRANSFERASE KAPPA"/>
    <property type="match status" value="1"/>
</dbReference>
<dbReference type="Gene3D" id="3.40.30.10">
    <property type="entry name" value="Glutaredoxin"/>
    <property type="match status" value="1"/>
</dbReference>
<sequence length="229" mass="24689">MKRLIAILAAVAVVAVAAWFVVGRTAQTESSATPLAATVTTQPAEGESAIDISDVEEMQQGNPDAPVTMIEYASYTCPHCAAFNTGPYKQLKKDYIDTGKINFIYREVYFDGPGVWASLLARCAGPEKFFGITDLLYASQSNWANAGGRDPVAISAELKKIGRLAGMDGDKIEACMQDDDQAKKMVEWFKVNSAKDDITGTPSFVINGKTYSNMSYADMKEILDAAGAN</sequence>
<dbReference type="InterPro" id="IPR013766">
    <property type="entry name" value="Thioredoxin_domain"/>
</dbReference>
<dbReference type="InterPro" id="IPR036249">
    <property type="entry name" value="Thioredoxin-like_sf"/>
</dbReference>
<evidence type="ECO:0000313" key="5">
    <source>
        <dbReference type="Proteomes" id="UP000809337"/>
    </source>
</evidence>
<comment type="similarity">
    <text evidence="2">Belongs to the thioredoxin family. DsbA subfamily.</text>
</comment>
<feature type="domain" description="Thioredoxin" evidence="3">
    <location>
        <begin position="30"/>
        <end position="228"/>
    </location>
</feature>
<dbReference type="Proteomes" id="UP000809337">
    <property type="component" value="Unassembled WGS sequence"/>
</dbReference>
<evidence type="ECO:0000259" key="3">
    <source>
        <dbReference type="PROSITE" id="PS51352"/>
    </source>
</evidence>
<reference evidence="4" key="1">
    <citation type="submission" date="2021-01" db="EMBL/GenBank/DDBJ databases">
        <title>Diatom-associated Roseobacters Show Island Model of Population Structure.</title>
        <authorList>
            <person name="Qu L."/>
            <person name="Feng X."/>
            <person name="Chen Y."/>
            <person name="Li L."/>
            <person name="Wang X."/>
            <person name="Hu Z."/>
            <person name="Wang H."/>
            <person name="Luo H."/>
        </authorList>
    </citation>
    <scope>NUCLEOTIDE SEQUENCE</scope>
    <source>
        <strain evidence="4">SM26-45</strain>
    </source>
</reference>
<dbReference type="RefSeq" id="WP_231032384.1">
    <property type="nucleotide sequence ID" value="NZ_JAJNGX010000001.1"/>
</dbReference>